<proteinExistence type="predicted"/>
<dbReference type="EMBL" id="PFNG01000128">
    <property type="protein sequence ID" value="PIZ39179.1"/>
    <property type="molecule type" value="Genomic_DNA"/>
</dbReference>
<evidence type="ECO:0000313" key="3">
    <source>
        <dbReference type="Proteomes" id="UP000230956"/>
    </source>
</evidence>
<accession>A0A2M7T853</accession>
<dbReference type="Proteomes" id="UP000230956">
    <property type="component" value="Unassembled WGS sequence"/>
</dbReference>
<dbReference type="AlphaFoldDB" id="A0A2M7T853"/>
<sequence>MWEIYEHRRVAKEMEQLPIQVLKRYEKWKDIVRITGPEGLRLIKGFHDEALHGEHKGHRASRLGYQYRLIYKVVSQEVIVLVIDITAHDYRRR</sequence>
<protein>
    <submittedName>
        <fullName evidence="2">Type II toxin-antitoxin system mRNA interferase toxin, RelE/StbE family</fullName>
    </submittedName>
</protein>
<organism evidence="2 3">
    <name type="scientific">Candidatus Aquicultor secundus</name>
    <dbReference type="NCBI Taxonomy" id="1973895"/>
    <lineage>
        <taxon>Bacteria</taxon>
        <taxon>Bacillati</taxon>
        <taxon>Actinomycetota</taxon>
        <taxon>Candidatus Aquicultoria</taxon>
        <taxon>Candidatus Aquicultorales</taxon>
        <taxon>Candidatus Aquicultoraceae</taxon>
        <taxon>Candidatus Aquicultor</taxon>
    </lineage>
</organism>
<evidence type="ECO:0000313" key="2">
    <source>
        <dbReference type="EMBL" id="PIZ39179.1"/>
    </source>
</evidence>
<keyword evidence="1" id="KW-1277">Toxin-antitoxin system</keyword>
<dbReference type="NCBIfam" id="TIGR02385">
    <property type="entry name" value="RelE_StbE"/>
    <property type="match status" value="1"/>
</dbReference>
<comment type="caution">
    <text evidence="2">The sequence shown here is derived from an EMBL/GenBank/DDBJ whole genome shotgun (WGS) entry which is preliminary data.</text>
</comment>
<dbReference type="Gene3D" id="3.30.2310.20">
    <property type="entry name" value="RelE-like"/>
    <property type="match status" value="1"/>
</dbReference>
<dbReference type="InterPro" id="IPR035093">
    <property type="entry name" value="RelE/ParE_toxin_dom_sf"/>
</dbReference>
<reference evidence="3" key="1">
    <citation type="submission" date="2017-09" db="EMBL/GenBank/DDBJ databases">
        <title>Depth-based differentiation of microbial function through sediment-hosted aquifers and enrichment of novel symbionts in the deep terrestrial subsurface.</title>
        <authorList>
            <person name="Probst A.J."/>
            <person name="Ladd B."/>
            <person name="Jarett J.K."/>
            <person name="Geller-Mcgrath D.E."/>
            <person name="Sieber C.M.K."/>
            <person name="Emerson J.B."/>
            <person name="Anantharaman K."/>
            <person name="Thomas B.C."/>
            <person name="Malmstrom R."/>
            <person name="Stieglmeier M."/>
            <person name="Klingl A."/>
            <person name="Woyke T."/>
            <person name="Ryan C.M."/>
            <person name="Banfield J.F."/>
        </authorList>
    </citation>
    <scope>NUCLEOTIDE SEQUENCE [LARGE SCALE GENOMIC DNA]</scope>
</reference>
<dbReference type="SUPFAM" id="SSF143011">
    <property type="entry name" value="RelE-like"/>
    <property type="match status" value="1"/>
</dbReference>
<name>A0A2M7T853_9ACTN</name>
<dbReference type="RefSeq" id="WP_286678606.1">
    <property type="nucleotide sequence ID" value="NZ_MNXI01000093.1"/>
</dbReference>
<evidence type="ECO:0000256" key="1">
    <source>
        <dbReference type="ARBA" id="ARBA00022649"/>
    </source>
</evidence>
<gene>
    <name evidence="2" type="ORF">COY37_05390</name>
</gene>
<dbReference type="InterPro" id="IPR007712">
    <property type="entry name" value="RelE/ParE_toxin"/>
</dbReference>